<dbReference type="Gene3D" id="1.20.120.330">
    <property type="entry name" value="Nucleotidyltransferases domain 2"/>
    <property type="match status" value="1"/>
</dbReference>
<protein>
    <submittedName>
        <fullName evidence="2">HEPN domain-containing protein</fullName>
    </submittedName>
</protein>
<evidence type="ECO:0000313" key="2">
    <source>
        <dbReference type="EMBL" id="MBL0406258.1"/>
    </source>
</evidence>
<proteinExistence type="predicted"/>
<gene>
    <name evidence="2" type="ORF">JKG68_20060</name>
</gene>
<organism evidence="2 3">
    <name type="scientific">Microvirga aerilata</name>
    <dbReference type="NCBI Taxonomy" id="670292"/>
    <lineage>
        <taxon>Bacteria</taxon>
        <taxon>Pseudomonadati</taxon>
        <taxon>Pseudomonadota</taxon>
        <taxon>Alphaproteobacteria</taxon>
        <taxon>Hyphomicrobiales</taxon>
        <taxon>Methylobacteriaceae</taxon>
        <taxon>Microvirga</taxon>
    </lineage>
</organism>
<reference evidence="2" key="1">
    <citation type="submission" date="2021-01" db="EMBL/GenBank/DDBJ databases">
        <title>Microvirga sp.</title>
        <authorList>
            <person name="Kim M.K."/>
        </authorList>
    </citation>
    <scope>NUCLEOTIDE SEQUENCE</scope>
    <source>
        <strain evidence="2">5420S-16</strain>
    </source>
</reference>
<evidence type="ECO:0000259" key="1">
    <source>
        <dbReference type="Pfam" id="PF05168"/>
    </source>
</evidence>
<dbReference type="AlphaFoldDB" id="A0A937CXY3"/>
<dbReference type="SUPFAM" id="SSF81593">
    <property type="entry name" value="Nucleotidyltransferase substrate binding subunit/domain"/>
    <property type="match status" value="1"/>
</dbReference>
<evidence type="ECO:0000313" key="3">
    <source>
        <dbReference type="Proteomes" id="UP000605848"/>
    </source>
</evidence>
<comment type="caution">
    <text evidence="2">The sequence shown here is derived from an EMBL/GenBank/DDBJ whole genome shotgun (WGS) entry which is preliminary data.</text>
</comment>
<dbReference type="RefSeq" id="WP_202063063.1">
    <property type="nucleotide sequence ID" value="NZ_JAEQMY010000037.1"/>
</dbReference>
<dbReference type="Pfam" id="PF05168">
    <property type="entry name" value="HEPN"/>
    <property type="match status" value="1"/>
</dbReference>
<dbReference type="Proteomes" id="UP000605848">
    <property type="component" value="Unassembled WGS sequence"/>
</dbReference>
<feature type="domain" description="HEPN" evidence="1">
    <location>
        <begin position="7"/>
        <end position="130"/>
    </location>
</feature>
<sequence length="136" mass="14290">MSAASAAAWLETAANDLDAVRRSLMPLPDQNLEMAAYHTQQAAEKGVKALLTHLGIAYPRGRQGHDIALAAAGIPASHRLAGDALALGALTPWATAWRYPADDPATAALLPRAADIEQWAEKVEAFLNAVTVELAA</sequence>
<dbReference type="InterPro" id="IPR007842">
    <property type="entry name" value="HEPN_dom"/>
</dbReference>
<keyword evidence="3" id="KW-1185">Reference proteome</keyword>
<dbReference type="EMBL" id="JAEQMY010000037">
    <property type="protein sequence ID" value="MBL0406258.1"/>
    <property type="molecule type" value="Genomic_DNA"/>
</dbReference>
<accession>A0A937CXY3</accession>
<name>A0A937CXY3_9HYPH</name>